<reference evidence="1" key="1">
    <citation type="submission" date="2016-01" db="EMBL/GenBank/DDBJ databases">
        <authorList>
            <person name="Peeters Charlotte."/>
        </authorList>
    </citation>
    <scope>NUCLEOTIDE SEQUENCE</scope>
    <source>
        <strain evidence="1">LMG 22936</strain>
    </source>
</reference>
<evidence type="ECO:0000313" key="2">
    <source>
        <dbReference type="Proteomes" id="UP000054717"/>
    </source>
</evidence>
<dbReference type="EMBL" id="FCNZ02000004">
    <property type="protein sequence ID" value="SAL26292.1"/>
    <property type="molecule type" value="Genomic_DNA"/>
</dbReference>
<dbReference type="STRING" id="326475.AWB66_01526"/>
<dbReference type="RefSeq" id="WP_087629666.1">
    <property type="nucleotide sequence ID" value="NZ_FCNZ02000004.1"/>
</dbReference>
<protein>
    <submittedName>
        <fullName evidence="1">Uncharacterized protein</fullName>
    </submittedName>
</protein>
<proteinExistence type="predicted"/>
<gene>
    <name evidence="1" type="ORF">AWB66_01526</name>
</gene>
<dbReference type="AlphaFoldDB" id="A0A158G2P2"/>
<accession>A0A158G2P2</accession>
<organism evidence="1 2">
    <name type="scientific">Caballeronia telluris</name>
    <dbReference type="NCBI Taxonomy" id="326475"/>
    <lineage>
        <taxon>Bacteria</taxon>
        <taxon>Pseudomonadati</taxon>
        <taxon>Pseudomonadota</taxon>
        <taxon>Betaproteobacteria</taxon>
        <taxon>Burkholderiales</taxon>
        <taxon>Burkholderiaceae</taxon>
        <taxon>Caballeronia</taxon>
    </lineage>
</organism>
<dbReference type="Proteomes" id="UP000054717">
    <property type="component" value="Unassembled WGS sequence"/>
</dbReference>
<comment type="caution">
    <text evidence="1">The sequence shown here is derived from an EMBL/GenBank/DDBJ whole genome shotgun (WGS) entry which is preliminary data.</text>
</comment>
<keyword evidence="2" id="KW-1185">Reference proteome</keyword>
<evidence type="ECO:0000313" key="1">
    <source>
        <dbReference type="EMBL" id="SAL26292.1"/>
    </source>
</evidence>
<sequence>MTRVQTESGIRNKQVDLHKGLEIAVITGYEIRTDKWPIHIYIDGKKVEGQWIVDSMDEAFDAGFQVAQQEIEARS</sequence>
<name>A0A158G2P2_9BURK</name>